<dbReference type="Pfam" id="PF17766">
    <property type="entry name" value="fn3_6"/>
    <property type="match status" value="1"/>
</dbReference>
<dbReference type="GO" id="GO:0006508">
    <property type="term" value="P:proteolysis"/>
    <property type="evidence" value="ECO:0007669"/>
    <property type="project" value="UniProtKB-KW"/>
</dbReference>
<dbReference type="InterPro" id="IPR041469">
    <property type="entry name" value="Subtilisin-like_FN3"/>
</dbReference>
<keyword evidence="6 9" id="KW-0720">Serine protease</keyword>
<dbReference type="Proteomes" id="UP000694240">
    <property type="component" value="Chromosome 13"/>
</dbReference>
<dbReference type="CDD" id="cd02120">
    <property type="entry name" value="PA_subtilisin_like"/>
    <property type="match status" value="1"/>
</dbReference>
<feature type="domain" description="Peptidase S8/S53" evidence="10">
    <location>
        <begin position="309"/>
        <end position="748"/>
    </location>
</feature>
<evidence type="ECO:0000256" key="1">
    <source>
        <dbReference type="ARBA" id="ARBA00004613"/>
    </source>
</evidence>
<evidence type="ECO:0000259" key="10">
    <source>
        <dbReference type="Pfam" id="PF00082"/>
    </source>
</evidence>
<dbReference type="Pfam" id="PF05922">
    <property type="entry name" value="Inhibitor_I9"/>
    <property type="match status" value="1"/>
</dbReference>
<comment type="similarity">
    <text evidence="2 9">Belongs to the peptidase S8 family.</text>
</comment>
<dbReference type="PANTHER" id="PTHR10795">
    <property type="entry name" value="PROPROTEIN CONVERTASE SUBTILISIN/KEXIN"/>
    <property type="match status" value="1"/>
</dbReference>
<reference evidence="13 14" key="1">
    <citation type="submission" date="2020-12" db="EMBL/GenBank/DDBJ databases">
        <title>Concerted genomic and epigenomic changes stabilize Arabidopsis allopolyploids.</title>
        <authorList>
            <person name="Chen Z."/>
        </authorList>
    </citation>
    <scope>NUCLEOTIDE SEQUENCE [LARGE SCALE GENOMIC DNA]</scope>
    <source>
        <strain evidence="13">Allo738</strain>
        <tissue evidence="13">Leaf</tissue>
    </source>
</reference>
<name>A0A8T1XMD1_9BRAS</name>
<evidence type="ECO:0000259" key="11">
    <source>
        <dbReference type="Pfam" id="PF05922"/>
    </source>
</evidence>
<dbReference type="EMBL" id="JAEFBK010000013">
    <property type="protein sequence ID" value="KAG7535716.1"/>
    <property type="molecule type" value="Genomic_DNA"/>
</dbReference>
<dbReference type="InterPro" id="IPR023827">
    <property type="entry name" value="Peptidase_S8_Asp-AS"/>
</dbReference>
<comment type="subcellular location">
    <subcellularLocation>
        <location evidence="1">Secreted</location>
    </subcellularLocation>
</comment>
<proteinExistence type="inferred from homology"/>
<keyword evidence="14" id="KW-1185">Reference proteome</keyword>
<sequence length="921" mass="101371">MRPVYLDQVLYWLRNDGSIVAYNTVIEKAHLLQTEFPNSKALFCAAPGLTLLTATEEVICVYVLETTTKWVLVRRIPNKVVLDQKKRMMSLSWKVVTYDGKYLVLTEATKDAMVVHEYDLRANKWTIIQGLSNSNNVELFRLRPSSSSVIGLNNLIGMQNLLLQVQPQTSTLINRLSLFLKNMFPSPKKRPFYENNDEFHRLQRRRPLLTSSTWTYQPNRCHFPIIGAGFPQTLTSVITDRKPKIIYAYTDSVHGFSAVLTNLELQRLKHKPGYVSFTKDLPVKLHTTFSPQFIGLNSTSGTWPVSNYGDGTVIGIIDTGIWPDSPSFHDDGVGSVPAKWKGACQFNSSSLCNKKLIGARVFNKGLFANNPDLRETKIGQYSSPYDTIGHGTHVAAIAAGNHVKNASYFSYAQGTASGIAPHAHIAIYKAAWEEGIYSSDVIAAIDQAIRDGVDVISLSLGLSFEDDDDGDGFGLENDPIAVAAFAAIQKGVFVVASGGNDGPYYWSLINGAPWIMTVGAGTIGRQFQGTLTFGNRVSFTFPSLFPGDFPSVQFPVTYIESGSVENKTLANRIVVCNENVNIGTKLHQIRSTGAAAVVLITDKLLEEQDTIKFPFPVAFISLKYRETIESYASSNENNATAKLEFRKTVIGTKAAPEVGTYSSRGPFTSFPQILKPDILAPGTLILSAWPPVKPVSGTRARPLFSGFNLLTGTSMAAPHVAGVAALIKQVHPNWSPSAIKSAIMTTALTLDNPLAVGAGHVSTNRVLNPGLIYDTTPQDFINFLCHEEKQSRKLINIIRRSNLSNACKKPSPYLNYPSIIAYFTPDQNGPKIFQRTLTNVGEANRSYSVRVRGLKGLNVVVEPKRLVFSEKNEKLSYTVRLESPRALQENVVYGLVSWIDEDEANFQVSCSVVATSLVQES</sequence>
<gene>
    <name evidence="13" type="ORF">ISN45_Aa08g031160</name>
</gene>
<keyword evidence="8" id="KW-0325">Glycoprotein</keyword>
<feature type="domain" description="Subtilisin-like protease fibronectin type-III" evidence="12">
    <location>
        <begin position="814"/>
        <end position="911"/>
    </location>
</feature>
<dbReference type="PROSITE" id="PS00136">
    <property type="entry name" value="SUBTILASE_ASP"/>
    <property type="match status" value="1"/>
</dbReference>
<feature type="active site" description="Charge relay system" evidence="9">
    <location>
        <position position="714"/>
    </location>
</feature>
<organism evidence="13 14">
    <name type="scientific">Arabidopsis thaliana x Arabidopsis arenosa</name>
    <dbReference type="NCBI Taxonomy" id="1240361"/>
    <lineage>
        <taxon>Eukaryota</taxon>
        <taxon>Viridiplantae</taxon>
        <taxon>Streptophyta</taxon>
        <taxon>Embryophyta</taxon>
        <taxon>Tracheophyta</taxon>
        <taxon>Spermatophyta</taxon>
        <taxon>Magnoliopsida</taxon>
        <taxon>eudicotyledons</taxon>
        <taxon>Gunneridae</taxon>
        <taxon>Pentapetalae</taxon>
        <taxon>rosids</taxon>
        <taxon>malvids</taxon>
        <taxon>Brassicales</taxon>
        <taxon>Brassicaceae</taxon>
        <taxon>Camelineae</taxon>
        <taxon>Arabidopsis</taxon>
    </lineage>
</organism>
<evidence type="ECO:0000313" key="14">
    <source>
        <dbReference type="Proteomes" id="UP000694240"/>
    </source>
</evidence>
<dbReference type="GO" id="GO:0004252">
    <property type="term" value="F:serine-type endopeptidase activity"/>
    <property type="evidence" value="ECO:0007669"/>
    <property type="project" value="UniProtKB-UniRule"/>
</dbReference>
<dbReference type="InterPro" id="IPR034197">
    <property type="entry name" value="Peptidases_S8_3"/>
</dbReference>
<keyword evidence="4" id="KW-0732">Signal</keyword>
<dbReference type="FunFam" id="3.40.50.200:FF:000006">
    <property type="entry name" value="Subtilisin-like protease SBT1.5"/>
    <property type="match status" value="1"/>
</dbReference>
<evidence type="ECO:0000313" key="13">
    <source>
        <dbReference type="EMBL" id="KAG7535716.1"/>
    </source>
</evidence>
<keyword evidence="7" id="KW-0865">Zymogen</keyword>
<keyword evidence="5 9" id="KW-0378">Hydrolase</keyword>
<evidence type="ECO:0000256" key="5">
    <source>
        <dbReference type="ARBA" id="ARBA00022801"/>
    </source>
</evidence>
<accession>A0A8T1XMD1</accession>
<keyword evidence="3 9" id="KW-0645">Protease</keyword>
<dbReference type="FunFam" id="2.60.40.2310:FF:000004">
    <property type="entry name" value="Subtilisin-like protease SBT3"/>
    <property type="match status" value="1"/>
</dbReference>
<evidence type="ECO:0000256" key="9">
    <source>
        <dbReference type="PROSITE-ProRule" id="PRU01240"/>
    </source>
</evidence>
<protein>
    <submittedName>
        <fullName evidence="13">Peptidase S8/S53 domain</fullName>
    </submittedName>
</protein>
<evidence type="ECO:0000256" key="4">
    <source>
        <dbReference type="ARBA" id="ARBA00022729"/>
    </source>
</evidence>
<evidence type="ECO:0000256" key="6">
    <source>
        <dbReference type="ARBA" id="ARBA00022825"/>
    </source>
</evidence>
<dbReference type="InterPro" id="IPR045051">
    <property type="entry name" value="SBT"/>
</dbReference>
<evidence type="ECO:0000259" key="12">
    <source>
        <dbReference type="Pfam" id="PF17766"/>
    </source>
</evidence>
<dbReference type="CDD" id="cd04852">
    <property type="entry name" value="Peptidases_S8_3"/>
    <property type="match status" value="1"/>
</dbReference>
<dbReference type="GO" id="GO:0005576">
    <property type="term" value="C:extracellular region"/>
    <property type="evidence" value="ECO:0007669"/>
    <property type="project" value="UniProtKB-SubCell"/>
</dbReference>
<dbReference type="InterPro" id="IPR000209">
    <property type="entry name" value="Peptidase_S8/S53_dom"/>
</dbReference>
<comment type="caution">
    <text evidence="13">The sequence shown here is derived from an EMBL/GenBank/DDBJ whole genome shotgun (WGS) entry which is preliminary data.</text>
</comment>
<evidence type="ECO:0000256" key="8">
    <source>
        <dbReference type="ARBA" id="ARBA00023180"/>
    </source>
</evidence>
<dbReference type="PROSITE" id="PS51892">
    <property type="entry name" value="SUBTILASE"/>
    <property type="match status" value="1"/>
</dbReference>
<feature type="active site" description="Charge relay system" evidence="9">
    <location>
        <position position="390"/>
    </location>
</feature>
<evidence type="ECO:0000256" key="7">
    <source>
        <dbReference type="ARBA" id="ARBA00023145"/>
    </source>
</evidence>
<dbReference type="AlphaFoldDB" id="A0A8T1XMD1"/>
<feature type="active site" description="Charge relay system" evidence="9">
    <location>
        <position position="318"/>
    </location>
</feature>
<dbReference type="InterPro" id="IPR010259">
    <property type="entry name" value="S8pro/Inhibitor_I9"/>
</dbReference>
<evidence type="ECO:0000256" key="3">
    <source>
        <dbReference type="ARBA" id="ARBA00022670"/>
    </source>
</evidence>
<feature type="domain" description="Inhibitor I9" evidence="11">
    <location>
        <begin position="234"/>
        <end position="286"/>
    </location>
</feature>
<dbReference type="InterPro" id="IPR023828">
    <property type="entry name" value="Peptidase_S8_Ser-AS"/>
</dbReference>
<dbReference type="Pfam" id="PF00082">
    <property type="entry name" value="Peptidase_S8"/>
    <property type="match status" value="1"/>
</dbReference>
<dbReference type="PROSITE" id="PS00138">
    <property type="entry name" value="SUBTILASE_SER"/>
    <property type="match status" value="1"/>
</dbReference>
<evidence type="ECO:0000256" key="2">
    <source>
        <dbReference type="ARBA" id="ARBA00011073"/>
    </source>
</evidence>